<feature type="compositionally biased region" description="Basic and acidic residues" evidence="2">
    <location>
        <begin position="196"/>
        <end position="206"/>
    </location>
</feature>
<keyword evidence="3" id="KW-0472">Membrane</keyword>
<proteinExistence type="predicted"/>
<evidence type="ECO:0000256" key="1">
    <source>
        <dbReference type="SAM" id="Coils"/>
    </source>
</evidence>
<keyword evidence="3" id="KW-0812">Transmembrane</keyword>
<name>A0A3N4I5Y1_ASCIM</name>
<feature type="coiled-coil region" evidence="1">
    <location>
        <begin position="48"/>
        <end position="75"/>
    </location>
</feature>
<dbReference type="AlphaFoldDB" id="A0A3N4I5Y1"/>
<feature type="transmembrane region" description="Helical" evidence="3">
    <location>
        <begin position="92"/>
        <end position="109"/>
    </location>
</feature>
<evidence type="ECO:0000256" key="3">
    <source>
        <dbReference type="SAM" id="Phobius"/>
    </source>
</evidence>
<organism evidence="4 5">
    <name type="scientific">Ascobolus immersus RN42</name>
    <dbReference type="NCBI Taxonomy" id="1160509"/>
    <lineage>
        <taxon>Eukaryota</taxon>
        <taxon>Fungi</taxon>
        <taxon>Dikarya</taxon>
        <taxon>Ascomycota</taxon>
        <taxon>Pezizomycotina</taxon>
        <taxon>Pezizomycetes</taxon>
        <taxon>Pezizales</taxon>
        <taxon>Ascobolaceae</taxon>
        <taxon>Ascobolus</taxon>
    </lineage>
</organism>
<keyword evidence="1" id="KW-0175">Coiled coil</keyword>
<dbReference type="Gene3D" id="1.20.58.340">
    <property type="entry name" value="Magnesium transport protein CorA, transmembrane region"/>
    <property type="match status" value="1"/>
</dbReference>
<feature type="region of interest" description="Disordered" evidence="2">
    <location>
        <begin position="187"/>
        <end position="206"/>
    </location>
</feature>
<sequence>MSLRSANYISEAASILRAKVLYLLDVRLARLEMEVKLKISGKYRLLSHEDAQASIRQAEENVKHAQMSIELAKSNQALAEEMRRDSSSMKTVAIMTMIFLPGTFFSALFAMPSLKWPERPGVIQEGFGLYWALTVTSTAIVFATWYLTTHREEVVRKMKTQRVEIGKKLDAHRGEIGKKVHGHREEIGRKLKGLRGNREKPEDSQV</sequence>
<feature type="transmembrane region" description="Helical" evidence="3">
    <location>
        <begin position="129"/>
        <end position="148"/>
    </location>
</feature>
<dbReference type="EMBL" id="ML119679">
    <property type="protein sequence ID" value="RPA81495.1"/>
    <property type="molecule type" value="Genomic_DNA"/>
</dbReference>
<accession>A0A3N4I5Y1</accession>
<keyword evidence="3" id="KW-1133">Transmembrane helix</keyword>
<keyword evidence="5" id="KW-1185">Reference proteome</keyword>
<evidence type="ECO:0000313" key="4">
    <source>
        <dbReference type="EMBL" id="RPA81495.1"/>
    </source>
</evidence>
<dbReference type="STRING" id="1160509.A0A3N4I5Y1"/>
<protein>
    <submittedName>
        <fullName evidence="4">Uncharacterized protein</fullName>
    </submittedName>
</protein>
<dbReference type="Proteomes" id="UP000275078">
    <property type="component" value="Unassembled WGS sequence"/>
</dbReference>
<reference evidence="4 5" key="1">
    <citation type="journal article" date="2018" name="Nat. Ecol. Evol.">
        <title>Pezizomycetes genomes reveal the molecular basis of ectomycorrhizal truffle lifestyle.</title>
        <authorList>
            <person name="Murat C."/>
            <person name="Payen T."/>
            <person name="Noel B."/>
            <person name="Kuo A."/>
            <person name="Morin E."/>
            <person name="Chen J."/>
            <person name="Kohler A."/>
            <person name="Krizsan K."/>
            <person name="Balestrini R."/>
            <person name="Da Silva C."/>
            <person name="Montanini B."/>
            <person name="Hainaut M."/>
            <person name="Levati E."/>
            <person name="Barry K.W."/>
            <person name="Belfiori B."/>
            <person name="Cichocki N."/>
            <person name="Clum A."/>
            <person name="Dockter R.B."/>
            <person name="Fauchery L."/>
            <person name="Guy J."/>
            <person name="Iotti M."/>
            <person name="Le Tacon F."/>
            <person name="Lindquist E.A."/>
            <person name="Lipzen A."/>
            <person name="Malagnac F."/>
            <person name="Mello A."/>
            <person name="Molinier V."/>
            <person name="Miyauchi S."/>
            <person name="Poulain J."/>
            <person name="Riccioni C."/>
            <person name="Rubini A."/>
            <person name="Sitrit Y."/>
            <person name="Splivallo R."/>
            <person name="Traeger S."/>
            <person name="Wang M."/>
            <person name="Zifcakova L."/>
            <person name="Wipf D."/>
            <person name="Zambonelli A."/>
            <person name="Paolocci F."/>
            <person name="Nowrousian M."/>
            <person name="Ottonello S."/>
            <person name="Baldrian P."/>
            <person name="Spatafora J.W."/>
            <person name="Henrissat B."/>
            <person name="Nagy L.G."/>
            <person name="Aury J.M."/>
            <person name="Wincker P."/>
            <person name="Grigoriev I.V."/>
            <person name="Bonfante P."/>
            <person name="Martin F.M."/>
        </authorList>
    </citation>
    <scope>NUCLEOTIDE SEQUENCE [LARGE SCALE GENOMIC DNA]</scope>
    <source>
        <strain evidence="4 5">RN42</strain>
    </source>
</reference>
<dbReference type="OrthoDB" id="2830640at2759"/>
<evidence type="ECO:0000256" key="2">
    <source>
        <dbReference type="SAM" id="MobiDB-lite"/>
    </source>
</evidence>
<gene>
    <name evidence="4" type="ORF">BJ508DRAFT_326389</name>
</gene>
<evidence type="ECO:0000313" key="5">
    <source>
        <dbReference type="Proteomes" id="UP000275078"/>
    </source>
</evidence>